<dbReference type="Proteomes" id="UP000465112">
    <property type="component" value="Chromosome 5"/>
</dbReference>
<dbReference type="PANTHER" id="PTHR31025:SF25">
    <property type="entry name" value="ZINC FINGER (C2H2)-60"/>
    <property type="match status" value="1"/>
</dbReference>
<reference evidence="2 3" key="1">
    <citation type="submission" date="2019-06" db="EMBL/GenBank/DDBJ databases">
        <title>A chromosome-scale genome assembly of the European perch, Perca fluviatilis.</title>
        <authorList>
            <person name="Roques C."/>
            <person name="Zahm M."/>
            <person name="Cabau C."/>
            <person name="Klopp C."/>
            <person name="Bouchez O."/>
            <person name="Donnadieu C."/>
            <person name="Kuhl H."/>
            <person name="Gislard M."/>
            <person name="Guendouz S."/>
            <person name="Journot L."/>
            <person name="Haffray P."/>
            <person name="Bestin A."/>
            <person name="Morvezen R."/>
            <person name="Feron R."/>
            <person name="Wen M."/>
            <person name="Jouanno E."/>
            <person name="Herpin A."/>
            <person name="Schartl M."/>
            <person name="Postlethwait J."/>
            <person name="Schaerlinger B."/>
            <person name="Chardard D."/>
            <person name="Lecocq T."/>
            <person name="Poncet C."/>
            <person name="Jaffrelo L."/>
            <person name="Lampietro C."/>
            <person name="Guiguen Y."/>
        </authorList>
    </citation>
    <scope>NUCLEOTIDE SEQUENCE [LARGE SCALE GENOMIC DNA]</scope>
    <source>
        <tissue evidence="2">Blood</tissue>
    </source>
</reference>
<gene>
    <name evidence="2" type="ORF">PFLUV_G00052260</name>
</gene>
<evidence type="ECO:0000313" key="2">
    <source>
        <dbReference type="EMBL" id="KAF1389893.1"/>
    </source>
</evidence>
<dbReference type="EMBL" id="VHII01000005">
    <property type="protein sequence ID" value="KAF1389893.1"/>
    <property type="molecule type" value="Genomic_DNA"/>
</dbReference>
<protein>
    <submittedName>
        <fullName evidence="2">Uncharacterized protein</fullName>
    </submittedName>
</protein>
<sequence length="300" mass="34157">MANYRTKLRGYGVPGVMCNALKHKSPANQKSAKNVKKPRKAEVNYLPPYPAGEDEESQEQERIQLLTEVRKRDNNKLIKEKMAKTFAHRRNKIINLSPSIEDIKTRWPALFEPSQLQDEFHRITMVHLESKFMSKLDEYTPRLLNIFHSKGGTMGLRLQAILLKAPSNHSISMTRDVVIRCLMVYLGESTDQLLKEYDDADEDSVSQDLAVQRIKIYHIKTTTPEGPDDIGIVVEGVKVLTALGNFPRACSMVIGLAYAVNLAYPKEVRYTLEVFQKLLLELDYSKLSPKVNSLKNKLLA</sequence>
<accession>A0A6A5FIF2</accession>
<proteinExistence type="predicted"/>
<dbReference type="OrthoDB" id="8999651at2759"/>
<dbReference type="AlphaFoldDB" id="A0A6A5FIF2"/>
<name>A0A6A5FIF2_PERFL</name>
<feature type="region of interest" description="Disordered" evidence="1">
    <location>
        <begin position="22"/>
        <end position="59"/>
    </location>
</feature>
<dbReference type="PANTHER" id="PTHR31025">
    <property type="entry name" value="SI:CH211-196P9.1-RELATED"/>
    <property type="match status" value="1"/>
</dbReference>
<comment type="caution">
    <text evidence="2">The sequence shown here is derived from an EMBL/GenBank/DDBJ whole genome shotgun (WGS) entry which is preliminary data.</text>
</comment>
<evidence type="ECO:0000256" key="1">
    <source>
        <dbReference type="SAM" id="MobiDB-lite"/>
    </source>
</evidence>
<organism evidence="2 3">
    <name type="scientific">Perca fluviatilis</name>
    <name type="common">European perch</name>
    <dbReference type="NCBI Taxonomy" id="8168"/>
    <lineage>
        <taxon>Eukaryota</taxon>
        <taxon>Metazoa</taxon>
        <taxon>Chordata</taxon>
        <taxon>Craniata</taxon>
        <taxon>Vertebrata</taxon>
        <taxon>Euteleostomi</taxon>
        <taxon>Actinopterygii</taxon>
        <taxon>Neopterygii</taxon>
        <taxon>Teleostei</taxon>
        <taxon>Neoteleostei</taxon>
        <taxon>Acanthomorphata</taxon>
        <taxon>Eupercaria</taxon>
        <taxon>Perciformes</taxon>
        <taxon>Percoidei</taxon>
        <taxon>Percidae</taxon>
        <taxon>Percinae</taxon>
        <taxon>Perca</taxon>
    </lineage>
</organism>
<evidence type="ECO:0000313" key="3">
    <source>
        <dbReference type="Proteomes" id="UP000465112"/>
    </source>
</evidence>
<keyword evidence="3" id="KW-1185">Reference proteome</keyword>